<organism evidence="2 3">
    <name type="scientific">Undibacterium terreum</name>
    <dbReference type="NCBI Taxonomy" id="1224302"/>
    <lineage>
        <taxon>Bacteria</taxon>
        <taxon>Pseudomonadati</taxon>
        <taxon>Pseudomonadota</taxon>
        <taxon>Betaproteobacteria</taxon>
        <taxon>Burkholderiales</taxon>
        <taxon>Oxalobacteraceae</taxon>
        <taxon>Undibacterium</taxon>
    </lineage>
</organism>
<proteinExistence type="predicted"/>
<gene>
    <name evidence="2" type="ORF">GCM10011396_13770</name>
</gene>
<evidence type="ECO:0000313" key="2">
    <source>
        <dbReference type="EMBL" id="GGC67961.1"/>
    </source>
</evidence>
<name>A0A916XG24_9BURK</name>
<dbReference type="InterPro" id="IPR009506">
    <property type="entry name" value="YjiS-like"/>
</dbReference>
<comment type="caution">
    <text evidence="2">The sequence shown here is derived from an EMBL/GenBank/DDBJ whole genome shotgun (WGS) entry which is preliminary data.</text>
</comment>
<sequence length="63" mass="7309">MLFNLFATIFGQRWSRRTQGQAQQLRGMSDLELRDLGMGRSEIPAMLSEHIRACEEKAWGNRL</sequence>
<dbReference type="Proteomes" id="UP000637423">
    <property type="component" value="Unassembled WGS sequence"/>
</dbReference>
<keyword evidence="3" id="KW-1185">Reference proteome</keyword>
<reference evidence="2" key="2">
    <citation type="submission" date="2020-09" db="EMBL/GenBank/DDBJ databases">
        <authorList>
            <person name="Sun Q."/>
            <person name="Zhou Y."/>
        </authorList>
    </citation>
    <scope>NUCLEOTIDE SEQUENCE</scope>
    <source>
        <strain evidence="2">CGMCC 1.10998</strain>
    </source>
</reference>
<dbReference type="EMBL" id="BMED01000001">
    <property type="protein sequence ID" value="GGC67961.1"/>
    <property type="molecule type" value="Genomic_DNA"/>
</dbReference>
<evidence type="ECO:0000313" key="3">
    <source>
        <dbReference type="Proteomes" id="UP000637423"/>
    </source>
</evidence>
<dbReference type="RefSeq" id="WP_188565180.1">
    <property type="nucleotide sequence ID" value="NZ_BMED01000001.1"/>
</dbReference>
<dbReference type="Pfam" id="PF06568">
    <property type="entry name" value="YjiS-like"/>
    <property type="match status" value="1"/>
</dbReference>
<protein>
    <recommendedName>
        <fullName evidence="1">YjiS-like domain-containing protein</fullName>
    </recommendedName>
</protein>
<accession>A0A916XG24</accession>
<reference evidence="2" key="1">
    <citation type="journal article" date="2014" name="Int. J. Syst. Evol. Microbiol.">
        <title>Complete genome sequence of Corynebacterium casei LMG S-19264T (=DSM 44701T), isolated from a smear-ripened cheese.</title>
        <authorList>
            <consortium name="US DOE Joint Genome Institute (JGI-PGF)"/>
            <person name="Walter F."/>
            <person name="Albersmeier A."/>
            <person name="Kalinowski J."/>
            <person name="Ruckert C."/>
        </authorList>
    </citation>
    <scope>NUCLEOTIDE SEQUENCE</scope>
    <source>
        <strain evidence="2">CGMCC 1.10998</strain>
    </source>
</reference>
<evidence type="ECO:0000259" key="1">
    <source>
        <dbReference type="Pfam" id="PF06568"/>
    </source>
</evidence>
<feature type="domain" description="YjiS-like" evidence="1">
    <location>
        <begin position="12"/>
        <end position="43"/>
    </location>
</feature>
<dbReference type="AlphaFoldDB" id="A0A916XG24"/>